<dbReference type="GO" id="GO:0006508">
    <property type="term" value="P:proteolysis"/>
    <property type="evidence" value="ECO:0007669"/>
    <property type="project" value="InterPro"/>
</dbReference>
<name>A0A371XJE0_9HYPH</name>
<gene>
    <name evidence="1" type="ORF">DY251_00935</name>
</gene>
<proteinExistence type="predicted"/>
<evidence type="ECO:0000313" key="2">
    <source>
        <dbReference type="Proteomes" id="UP000262379"/>
    </source>
</evidence>
<dbReference type="EMBL" id="QURN01000001">
    <property type="protein sequence ID" value="RFC69342.1"/>
    <property type="molecule type" value="Genomic_DNA"/>
</dbReference>
<dbReference type="Proteomes" id="UP000262379">
    <property type="component" value="Unassembled WGS sequence"/>
</dbReference>
<sequence>MLATAPRYVAARDHALPTNDGVVLAPQAIAPAHQAEASALPVWLKDAAIRGIGLGAKIKAGETLERPAFRVYVGAKRALDDIANPVPKIVGPLETDVIPIGNLKPQPAHQRLRPIQPGCSLGNVKVTGGTLGCIVRKRGGGPERFILSNAHVLAGTAQAAVGDEIVQPAIADGGVSGPDRIATLKAFIPFDYTSDGFPNMVDAALAEIVAPGIAYQLAFMGAAIGPSRMSKSVRVGMKVQKTGRSTGHSWGKVIDTDFQAIVPYPDPDNPAKLRNVLFRDQILCTRFTDPGDSGALVLSSTGKVVGLHFAGSDDVSVFNRIGNVFDALDIELET</sequence>
<organism evidence="1 2">
    <name type="scientific">Mesorhizobium denitrificans</name>
    <dbReference type="NCBI Taxonomy" id="2294114"/>
    <lineage>
        <taxon>Bacteria</taxon>
        <taxon>Pseudomonadati</taxon>
        <taxon>Pseudomonadota</taxon>
        <taxon>Alphaproteobacteria</taxon>
        <taxon>Hyphomicrobiales</taxon>
        <taxon>Phyllobacteriaceae</taxon>
        <taxon>Mesorhizobium</taxon>
    </lineage>
</organism>
<dbReference type="Pfam" id="PF13365">
    <property type="entry name" value="Trypsin_2"/>
    <property type="match status" value="1"/>
</dbReference>
<dbReference type="AlphaFoldDB" id="A0A371XJE0"/>
<dbReference type="RefSeq" id="WP_116621963.1">
    <property type="nucleotide sequence ID" value="NZ_QURN01000001.1"/>
</dbReference>
<dbReference type="Gene3D" id="2.40.10.10">
    <property type="entry name" value="Trypsin-like serine proteases"/>
    <property type="match status" value="1"/>
</dbReference>
<dbReference type="SUPFAM" id="SSF50494">
    <property type="entry name" value="Trypsin-like serine proteases"/>
    <property type="match status" value="1"/>
</dbReference>
<keyword evidence="2" id="KW-1185">Reference proteome</keyword>
<dbReference type="InterPro" id="IPR043504">
    <property type="entry name" value="Peptidase_S1_PA_chymotrypsin"/>
</dbReference>
<reference evidence="2" key="1">
    <citation type="submission" date="2018-08" db="EMBL/GenBank/DDBJ databases">
        <authorList>
            <person name="Im W.T."/>
        </authorList>
    </citation>
    <scope>NUCLEOTIDE SEQUENCE [LARGE SCALE GENOMIC DNA]</scope>
    <source>
        <strain evidence="2">LA-28</strain>
    </source>
</reference>
<evidence type="ECO:0000313" key="1">
    <source>
        <dbReference type="EMBL" id="RFC69342.1"/>
    </source>
</evidence>
<comment type="caution">
    <text evidence="1">The sequence shown here is derived from an EMBL/GenBank/DDBJ whole genome shotgun (WGS) entry which is preliminary data.</text>
</comment>
<dbReference type="InterPro" id="IPR009003">
    <property type="entry name" value="Peptidase_S1_PA"/>
</dbReference>
<evidence type="ECO:0008006" key="3">
    <source>
        <dbReference type="Google" id="ProtNLM"/>
    </source>
</evidence>
<dbReference type="GO" id="GO:0004252">
    <property type="term" value="F:serine-type endopeptidase activity"/>
    <property type="evidence" value="ECO:0007669"/>
    <property type="project" value="InterPro"/>
</dbReference>
<accession>A0A371XJE0</accession>
<protein>
    <recommendedName>
        <fullName evidence="3">Serine protease</fullName>
    </recommendedName>
</protein>